<evidence type="ECO:0000313" key="2">
    <source>
        <dbReference type="EMBL" id="KAJ8785044.1"/>
    </source>
</evidence>
<feature type="region of interest" description="Disordered" evidence="1">
    <location>
        <begin position="1"/>
        <end position="27"/>
    </location>
</feature>
<name>A0AB34H2X2_ESCRO</name>
<dbReference type="AlphaFoldDB" id="A0AB34H2X2"/>
<comment type="caution">
    <text evidence="2">The sequence shown here is derived from an EMBL/GenBank/DDBJ whole genome shotgun (WGS) entry which is preliminary data.</text>
</comment>
<evidence type="ECO:0000313" key="3">
    <source>
        <dbReference type="Proteomes" id="UP001159641"/>
    </source>
</evidence>
<reference evidence="2 3" key="1">
    <citation type="submission" date="2022-11" db="EMBL/GenBank/DDBJ databases">
        <title>Whole genome sequence of Eschrichtius robustus ER-17-0199.</title>
        <authorList>
            <person name="Bruniche-Olsen A."/>
            <person name="Black A.N."/>
            <person name="Fields C.J."/>
            <person name="Walden K."/>
            <person name="Dewoody J.A."/>
        </authorList>
    </citation>
    <scope>NUCLEOTIDE SEQUENCE [LARGE SCALE GENOMIC DNA]</scope>
    <source>
        <strain evidence="2">ER-17-0199</strain>
        <tissue evidence="2">Blubber</tissue>
    </source>
</reference>
<feature type="region of interest" description="Disordered" evidence="1">
    <location>
        <begin position="46"/>
        <end position="77"/>
    </location>
</feature>
<organism evidence="2 3">
    <name type="scientific">Eschrichtius robustus</name>
    <name type="common">California gray whale</name>
    <name type="synonym">Eschrichtius gibbosus</name>
    <dbReference type="NCBI Taxonomy" id="9764"/>
    <lineage>
        <taxon>Eukaryota</taxon>
        <taxon>Metazoa</taxon>
        <taxon>Chordata</taxon>
        <taxon>Craniata</taxon>
        <taxon>Vertebrata</taxon>
        <taxon>Euteleostomi</taxon>
        <taxon>Mammalia</taxon>
        <taxon>Eutheria</taxon>
        <taxon>Laurasiatheria</taxon>
        <taxon>Artiodactyla</taxon>
        <taxon>Whippomorpha</taxon>
        <taxon>Cetacea</taxon>
        <taxon>Mysticeti</taxon>
        <taxon>Eschrichtiidae</taxon>
        <taxon>Eschrichtius</taxon>
    </lineage>
</organism>
<dbReference type="EMBL" id="JAIQCJ010002027">
    <property type="protein sequence ID" value="KAJ8785044.1"/>
    <property type="molecule type" value="Genomic_DNA"/>
</dbReference>
<keyword evidence="3" id="KW-1185">Reference proteome</keyword>
<proteinExistence type="predicted"/>
<sequence length="77" mass="7857">MEEGSSAGSGGSDSSTSGSGGAQQRELERMAEVLVTGEQLRRVAADRARPLCPGTRELPGLPADSSLLLPSESERGG</sequence>
<dbReference type="Proteomes" id="UP001159641">
    <property type="component" value="Unassembled WGS sequence"/>
</dbReference>
<feature type="compositionally biased region" description="Low complexity" evidence="1">
    <location>
        <begin position="1"/>
        <end position="17"/>
    </location>
</feature>
<accession>A0AB34H2X2</accession>
<protein>
    <submittedName>
        <fullName evidence="2">Uncharacterized protein</fullName>
    </submittedName>
</protein>
<gene>
    <name evidence="2" type="ORF">J1605_007600</name>
</gene>
<evidence type="ECO:0000256" key="1">
    <source>
        <dbReference type="SAM" id="MobiDB-lite"/>
    </source>
</evidence>